<organism evidence="13 14">
    <name type="scientific">Paraferrimonas sedimenticola</name>
    <dbReference type="NCBI Taxonomy" id="375674"/>
    <lineage>
        <taxon>Bacteria</taxon>
        <taxon>Pseudomonadati</taxon>
        <taxon>Pseudomonadota</taxon>
        <taxon>Gammaproteobacteria</taxon>
        <taxon>Alteromonadales</taxon>
        <taxon>Ferrimonadaceae</taxon>
        <taxon>Paraferrimonas</taxon>
    </lineage>
</organism>
<evidence type="ECO:0000256" key="10">
    <source>
        <dbReference type="SAM" id="SignalP"/>
    </source>
</evidence>
<dbReference type="InterPro" id="IPR000531">
    <property type="entry name" value="Beta-barrel_TonB"/>
</dbReference>
<keyword evidence="4 8" id="KW-0812">Transmembrane</keyword>
<evidence type="ECO:0000256" key="5">
    <source>
        <dbReference type="ARBA" id="ARBA00023077"/>
    </source>
</evidence>
<keyword evidence="13" id="KW-0675">Receptor</keyword>
<dbReference type="Gene3D" id="2.170.130.10">
    <property type="entry name" value="TonB-dependent receptor, plug domain"/>
    <property type="match status" value="1"/>
</dbReference>
<dbReference type="Pfam" id="PF07715">
    <property type="entry name" value="Plug"/>
    <property type="match status" value="1"/>
</dbReference>
<dbReference type="PROSITE" id="PS51257">
    <property type="entry name" value="PROKAR_LIPOPROTEIN"/>
    <property type="match status" value="1"/>
</dbReference>
<dbReference type="EMBL" id="BSNC01000003">
    <property type="protein sequence ID" value="GLP95854.1"/>
    <property type="molecule type" value="Genomic_DNA"/>
</dbReference>
<feature type="signal peptide" evidence="10">
    <location>
        <begin position="1"/>
        <end position="24"/>
    </location>
</feature>
<dbReference type="InterPro" id="IPR037066">
    <property type="entry name" value="Plug_dom_sf"/>
</dbReference>
<dbReference type="Pfam" id="PF00593">
    <property type="entry name" value="TonB_dep_Rec_b-barrel"/>
    <property type="match status" value="1"/>
</dbReference>
<evidence type="ECO:0000256" key="2">
    <source>
        <dbReference type="ARBA" id="ARBA00022448"/>
    </source>
</evidence>
<dbReference type="PANTHER" id="PTHR40980:SF3">
    <property type="entry name" value="TONB-DEPENDENT RECEPTOR-LIKE BETA-BARREL DOMAIN-CONTAINING PROTEIN"/>
    <property type="match status" value="1"/>
</dbReference>
<evidence type="ECO:0000256" key="8">
    <source>
        <dbReference type="PROSITE-ProRule" id="PRU01360"/>
    </source>
</evidence>
<protein>
    <submittedName>
        <fullName evidence="13">TonB-dependent receptor</fullName>
    </submittedName>
</protein>
<dbReference type="NCBIfam" id="TIGR01782">
    <property type="entry name" value="TonB-Xanth-Caul"/>
    <property type="match status" value="1"/>
</dbReference>
<dbReference type="PROSITE" id="PS52016">
    <property type="entry name" value="TONB_DEPENDENT_REC_3"/>
    <property type="match status" value="1"/>
</dbReference>
<gene>
    <name evidence="13" type="primary">malA_2</name>
    <name evidence="13" type="ORF">GCM10007895_11600</name>
</gene>
<comment type="subcellular location">
    <subcellularLocation>
        <location evidence="1 8">Cell outer membrane</location>
        <topology evidence="1 8">Multi-pass membrane protein</topology>
    </subcellularLocation>
</comment>
<dbReference type="PANTHER" id="PTHR40980">
    <property type="entry name" value="PLUG DOMAIN-CONTAINING PROTEIN"/>
    <property type="match status" value="1"/>
</dbReference>
<evidence type="ECO:0000313" key="14">
    <source>
        <dbReference type="Proteomes" id="UP001161422"/>
    </source>
</evidence>
<evidence type="ECO:0000313" key="13">
    <source>
        <dbReference type="EMBL" id="GLP95854.1"/>
    </source>
</evidence>
<dbReference type="InterPro" id="IPR012910">
    <property type="entry name" value="Plug_dom"/>
</dbReference>
<dbReference type="InterPro" id="IPR010104">
    <property type="entry name" value="TonB_rcpt_bac"/>
</dbReference>
<dbReference type="InterPro" id="IPR039426">
    <property type="entry name" value="TonB-dep_rcpt-like"/>
</dbReference>
<feature type="domain" description="TonB-dependent receptor-like beta-barrel" evidence="11">
    <location>
        <begin position="433"/>
        <end position="884"/>
    </location>
</feature>
<sequence>MSHFKPSMLTLALAAAGCCSMAHANEADATAGAQDEKVEVITVKGIRGSMARSQQLKMENSSIVEAISAEEIGKLPDVSIAESLARLPGLAAQRLDGRANVVSIRGLAPDFTTATLNGREQVTIGDNRGVEFDQYPSELINGVVVYKTPDATVTAQALGGTIDLQTIRPLAFGEQAFTVNLRGEQNDLGKLNPDGKDTGYRGSISYVDQFADDTVGIAIGYAKLYSPNQEERWNAWGYPNLDYNEDNPLVLGGAKPYVRSSLLERDGVMGVIEFQPNDQFRSMLDVYYAKFNDTQILRGTEIPGQWGAGWANDGIGNAVTENGLVTSGTILNSKVLVRNDVNRREADTFSIGWNNSYEFNANWNAEIDLAYSKADRKDWGLETYAGTSRGAGCTPGGCEDLPFQMNGERGATFMPGINYADPSLVQLGGPFNWGNNVTVPGDAQDGFINTPEIKDELKAVRASVQRIIDNGPIASVKVGVNYTERDKSKEDRGFFLTLKDYPAQTPVPSQFLLNPTSLGFIGMGNILSYDALGLYNSGFYTETSEGLTVASRATNSWGVKEKATTAFAMANIDTSLAERMLTGNFGLQMVRTEQSSTGFAVTQNDDGTVSLQPSTGGDTFTEWLPSLNLSYEVADSQMLRFATARTMSRPRMDQMNAGLNLSYDPSLAGSVDIENSPWSGDGGNPKLRPLMAWQFDLGYEYYLDGGYVAAGVFHKKLDSYIFSDGVLYDFSQFQVPDPQPELREGIVNVPANGKGGYVQGIELSGHFTGEMLTDSLQGFGVILSGSYTKSEVKETNDSEPTKLPGLSEKVANATLYYENYGFQGRVSARYRSDFLGEVTGLSLARTPVFVKAETVVDAQVGYDFSESGIDALYGLSVLFQVNNLTNEPFVTYQNEDARQIRDYQVYGRNYMLGFSYSL</sequence>
<evidence type="ECO:0000256" key="9">
    <source>
        <dbReference type="RuleBase" id="RU003357"/>
    </source>
</evidence>
<comment type="caution">
    <text evidence="13">The sequence shown here is derived from an EMBL/GenBank/DDBJ whole genome shotgun (WGS) entry which is preliminary data.</text>
</comment>
<accession>A0AA37RV78</accession>
<dbReference type="Gene3D" id="2.40.170.20">
    <property type="entry name" value="TonB-dependent receptor, beta-barrel domain"/>
    <property type="match status" value="1"/>
</dbReference>
<evidence type="ECO:0000256" key="7">
    <source>
        <dbReference type="ARBA" id="ARBA00023237"/>
    </source>
</evidence>
<keyword evidence="3 8" id="KW-1134">Transmembrane beta strand</keyword>
<keyword evidence="5 9" id="KW-0798">TonB box</keyword>
<dbReference type="AlphaFoldDB" id="A0AA37RV78"/>
<feature type="chain" id="PRO_5041328117" evidence="10">
    <location>
        <begin position="25"/>
        <end position="918"/>
    </location>
</feature>
<name>A0AA37RV78_9GAMM</name>
<evidence type="ECO:0000259" key="11">
    <source>
        <dbReference type="Pfam" id="PF00593"/>
    </source>
</evidence>
<evidence type="ECO:0000256" key="3">
    <source>
        <dbReference type="ARBA" id="ARBA00022452"/>
    </source>
</evidence>
<proteinExistence type="inferred from homology"/>
<keyword evidence="14" id="KW-1185">Reference proteome</keyword>
<keyword evidence="7 8" id="KW-0998">Cell outer membrane</keyword>
<dbReference type="GO" id="GO:0009279">
    <property type="term" value="C:cell outer membrane"/>
    <property type="evidence" value="ECO:0007669"/>
    <property type="project" value="UniProtKB-SubCell"/>
</dbReference>
<dbReference type="InterPro" id="IPR036942">
    <property type="entry name" value="Beta-barrel_TonB_sf"/>
</dbReference>
<evidence type="ECO:0000259" key="12">
    <source>
        <dbReference type="Pfam" id="PF07715"/>
    </source>
</evidence>
<dbReference type="Proteomes" id="UP001161422">
    <property type="component" value="Unassembled WGS sequence"/>
</dbReference>
<keyword evidence="6 8" id="KW-0472">Membrane</keyword>
<evidence type="ECO:0000256" key="1">
    <source>
        <dbReference type="ARBA" id="ARBA00004571"/>
    </source>
</evidence>
<feature type="domain" description="TonB-dependent receptor plug" evidence="12">
    <location>
        <begin position="58"/>
        <end position="161"/>
    </location>
</feature>
<keyword evidence="2 8" id="KW-0813">Transport</keyword>
<dbReference type="SUPFAM" id="SSF56935">
    <property type="entry name" value="Porins"/>
    <property type="match status" value="1"/>
</dbReference>
<reference evidence="13" key="1">
    <citation type="journal article" date="2014" name="Int. J. Syst. Evol. Microbiol.">
        <title>Complete genome sequence of Corynebacterium casei LMG S-19264T (=DSM 44701T), isolated from a smear-ripened cheese.</title>
        <authorList>
            <consortium name="US DOE Joint Genome Institute (JGI-PGF)"/>
            <person name="Walter F."/>
            <person name="Albersmeier A."/>
            <person name="Kalinowski J."/>
            <person name="Ruckert C."/>
        </authorList>
    </citation>
    <scope>NUCLEOTIDE SEQUENCE</scope>
    <source>
        <strain evidence="13">NBRC 101628</strain>
    </source>
</reference>
<dbReference type="RefSeq" id="WP_095506422.1">
    <property type="nucleotide sequence ID" value="NZ_BSNC01000003.1"/>
</dbReference>
<reference evidence="13" key="2">
    <citation type="submission" date="2023-01" db="EMBL/GenBank/DDBJ databases">
        <title>Draft genome sequence of Paraferrimonas sedimenticola strain NBRC 101628.</title>
        <authorList>
            <person name="Sun Q."/>
            <person name="Mori K."/>
        </authorList>
    </citation>
    <scope>NUCLEOTIDE SEQUENCE</scope>
    <source>
        <strain evidence="13">NBRC 101628</strain>
    </source>
</reference>
<evidence type="ECO:0000256" key="6">
    <source>
        <dbReference type="ARBA" id="ARBA00023136"/>
    </source>
</evidence>
<keyword evidence="10" id="KW-0732">Signal</keyword>
<evidence type="ECO:0000256" key="4">
    <source>
        <dbReference type="ARBA" id="ARBA00022692"/>
    </source>
</evidence>
<comment type="similarity">
    <text evidence="8 9">Belongs to the TonB-dependent receptor family.</text>
</comment>
<dbReference type="CDD" id="cd01347">
    <property type="entry name" value="ligand_gated_channel"/>
    <property type="match status" value="1"/>
</dbReference>